<dbReference type="InterPro" id="IPR025060">
    <property type="entry name" value="DUF3999"/>
</dbReference>
<feature type="signal peptide" evidence="2">
    <location>
        <begin position="1"/>
        <end position="19"/>
    </location>
</feature>
<keyword evidence="1" id="KW-0812">Transmembrane</keyword>
<accession>A0ABR7VBM9</accession>
<comment type="caution">
    <text evidence="3">The sequence shown here is derived from an EMBL/GenBank/DDBJ whole genome shotgun (WGS) entry which is preliminary data.</text>
</comment>
<dbReference type="SUPFAM" id="SSF49785">
    <property type="entry name" value="Galactose-binding domain-like"/>
    <property type="match status" value="1"/>
</dbReference>
<keyword evidence="1" id="KW-0472">Membrane</keyword>
<dbReference type="Gene3D" id="2.60.120.260">
    <property type="entry name" value="Galactose-binding domain-like"/>
    <property type="match status" value="1"/>
</dbReference>
<keyword evidence="2" id="KW-0732">Signal</keyword>
<gene>
    <name evidence="3" type="ORF">HPE63_10390</name>
</gene>
<dbReference type="InterPro" id="IPR008979">
    <property type="entry name" value="Galactose-bd-like_sf"/>
</dbReference>
<name>A0ABR7VBM9_9FLAO</name>
<dbReference type="Proteomes" id="UP000598350">
    <property type="component" value="Unassembled WGS sequence"/>
</dbReference>
<evidence type="ECO:0000256" key="1">
    <source>
        <dbReference type="SAM" id="Phobius"/>
    </source>
</evidence>
<sequence length="407" mass="47536">MPTRLNLITLLLFSTIALAQIGDYNAKREIMGVSGPWHSLELPPSVFKNSKDNLADIRIYKIAPTDTLEIPYLLRIAKEEQIQRTIAFKLINVSNQQDTHYFTFEVPTQEILNNVELDFKNENFDWNVRLEGSQDQLKWFTILEDHRILSIKNSQTDYRYTHLNFPNAKYRYYRISIRNETLPELKAAKIYLVENTPAHYNISNVAKLENVHQKDKKQTVLEMELEGRVPISYLSLDIPNTFDYYRSFRLQYVHDSVSTEKGWRYNYRTLYQGTLNSIEKNEFKFNTVLAKKLKLIIEDQNNQPLEIKNVKVKGYIHELIARFPDKGGYFLVYGNPNAYVPKYDIAHSANTIPNSLTKVELGKELQIPKKPKELKAPLFENKMWLWGLMGIIVVVLGGFTLKMMSKK</sequence>
<evidence type="ECO:0000313" key="3">
    <source>
        <dbReference type="EMBL" id="MBD0851078.1"/>
    </source>
</evidence>
<dbReference type="RefSeq" id="WP_188314197.1">
    <property type="nucleotide sequence ID" value="NZ_JABTCG010000003.1"/>
</dbReference>
<feature type="transmembrane region" description="Helical" evidence="1">
    <location>
        <begin position="383"/>
        <end position="401"/>
    </location>
</feature>
<protein>
    <submittedName>
        <fullName evidence="3">DUF3999 family protein</fullName>
    </submittedName>
</protein>
<organism evidence="3 4">
    <name type="scientific">Maribacter arenosus</name>
    <dbReference type="NCBI Taxonomy" id="1854708"/>
    <lineage>
        <taxon>Bacteria</taxon>
        <taxon>Pseudomonadati</taxon>
        <taxon>Bacteroidota</taxon>
        <taxon>Flavobacteriia</taxon>
        <taxon>Flavobacteriales</taxon>
        <taxon>Flavobacteriaceae</taxon>
        <taxon>Maribacter</taxon>
    </lineage>
</organism>
<feature type="chain" id="PRO_5045714976" evidence="2">
    <location>
        <begin position="20"/>
        <end position="407"/>
    </location>
</feature>
<dbReference type="Pfam" id="PF13163">
    <property type="entry name" value="DUF3999"/>
    <property type="match status" value="1"/>
</dbReference>
<keyword evidence="1" id="KW-1133">Transmembrane helix</keyword>
<dbReference type="EMBL" id="JABTCG010000003">
    <property type="protein sequence ID" value="MBD0851078.1"/>
    <property type="molecule type" value="Genomic_DNA"/>
</dbReference>
<evidence type="ECO:0000313" key="4">
    <source>
        <dbReference type="Proteomes" id="UP000598350"/>
    </source>
</evidence>
<proteinExistence type="predicted"/>
<evidence type="ECO:0000256" key="2">
    <source>
        <dbReference type="SAM" id="SignalP"/>
    </source>
</evidence>
<reference evidence="3 4" key="1">
    <citation type="submission" date="2020-05" db="EMBL/GenBank/DDBJ databases">
        <title>The draft genome sequence of Maribacter arenosus CAU 1321.</title>
        <authorList>
            <person name="Mu L."/>
        </authorList>
    </citation>
    <scope>NUCLEOTIDE SEQUENCE [LARGE SCALE GENOMIC DNA]</scope>
    <source>
        <strain evidence="3 4">CAU 1321</strain>
    </source>
</reference>
<keyword evidence="4" id="KW-1185">Reference proteome</keyword>